<keyword evidence="3" id="KW-0862">Zinc</keyword>
<name>A0A814XAU1_ADIRI</name>
<keyword evidence="1" id="KW-0479">Metal-binding</keyword>
<evidence type="ECO:0000313" key="6">
    <source>
        <dbReference type="Proteomes" id="UP000663852"/>
    </source>
</evidence>
<evidence type="ECO:0000259" key="4">
    <source>
        <dbReference type="PROSITE" id="PS51800"/>
    </source>
</evidence>
<dbReference type="GO" id="GO:0008270">
    <property type="term" value="F:zinc ion binding"/>
    <property type="evidence" value="ECO:0007669"/>
    <property type="project" value="UniProtKB-KW"/>
</dbReference>
<organism evidence="5 6">
    <name type="scientific">Adineta ricciae</name>
    <name type="common">Rotifer</name>
    <dbReference type="NCBI Taxonomy" id="249248"/>
    <lineage>
        <taxon>Eukaryota</taxon>
        <taxon>Metazoa</taxon>
        <taxon>Spiralia</taxon>
        <taxon>Gnathifera</taxon>
        <taxon>Rotifera</taxon>
        <taxon>Eurotatoria</taxon>
        <taxon>Bdelloidea</taxon>
        <taxon>Adinetida</taxon>
        <taxon>Adinetidae</taxon>
        <taxon>Adineta</taxon>
    </lineage>
</organism>
<gene>
    <name evidence="5" type="ORF">EDS130_LOCUS26003</name>
</gene>
<dbReference type="PROSITE" id="PS51800">
    <property type="entry name" value="ZF_CHHC_U11_48K"/>
    <property type="match status" value="1"/>
</dbReference>
<dbReference type="Proteomes" id="UP000663852">
    <property type="component" value="Unassembled WGS sequence"/>
</dbReference>
<dbReference type="OrthoDB" id="10069248at2759"/>
<keyword evidence="2" id="KW-0863">Zinc-finger</keyword>
<evidence type="ECO:0000256" key="2">
    <source>
        <dbReference type="ARBA" id="ARBA00022771"/>
    </source>
</evidence>
<sequence length="72" mass="8283">MSSHGYDDGEYLTCPFNSAHKVISNHFKHHILRCSQHHPEMKTIKCLFNGAHKITPLHYHDHLCECPDSPSC</sequence>
<accession>A0A814XAU1</accession>
<dbReference type="EMBL" id="CAJNOJ010000156">
    <property type="protein sequence ID" value="CAF1213298.1"/>
    <property type="molecule type" value="Genomic_DNA"/>
</dbReference>
<dbReference type="AlphaFoldDB" id="A0A814XAU1"/>
<evidence type="ECO:0000256" key="1">
    <source>
        <dbReference type="ARBA" id="ARBA00022723"/>
    </source>
</evidence>
<dbReference type="SUPFAM" id="SSF57667">
    <property type="entry name" value="beta-beta-alpha zinc fingers"/>
    <property type="match status" value="1"/>
</dbReference>
<dbReference type="Pfam" id="PF05253">
    <property type="entry name" value="zf-U11-48K"/>
    <property type="match status" value="1"/>
</dbReference>
<dbReference type="InterPro" id="IPR022776">
    <property type="entry name" value="TRM13/UPF0224_CHHC_Znf_dom"/>
</dbReference>
<feature type="domain" description="CHHC U11-48K-type" evidence="4">
    <location>
        <begin position="11"/>
        <end position="38"/>
    </location>
</feature>
<dbReference type="InterPro" id="IPR036236">
    <property type="entry name" value="Znf_C2H2_sf"/>
</dbReference>
<protein>
    <recommendedName>
        <fullName evidence="4">CHHC U11-48K-type domain-containing protein</fullName>
    </recommendedName>
</protein>
<reference evidence="5" key="1">
    <citation type="submission" date="2021-02" db="EMBL/GenBank/DDBJ databases">
        <authorList>
            <person name="Nowell W R."/>
        </authorList>
    </citation>
    <scope>NUCLEOTIDE SEQUENCE</scope>
</reference>
<proteinExistence type="predicted"/>
<evidence type="ECO:0000313" key="5">
    <source>
        <dbReference type="EMBL" id="CAF1213298.1"/>
    </source>
</evidence>
<evidence type="ECO:0000256" key="3">
    <source>
        <dbReference type="ARBA" id="ARBA00022833"/>
    </source>
</evidence>
<comment type="caution">
    <text evidence="5">The sequence shown here is derived from an EMBL/GenBank/DDBJ whole genome shotgun (WGS) entry which is preliminary data.</text>
</comment>